<name>A0A2K2FEV3_9CLOT</name>
<proteinExistence type="predicted"/>
<protein>
    <submittedName>
        <fullName evidence="1">Uncharacterized protein</fullName>
    </submittedName>
</protein>
<organism evidence="1 2">
    <name type="scientific">Clostridium thermosuccinogenes</name>
    <dbReference type="NCBI Taxonomy" id="84032"/>
    <lineage>
        <taxon>Bacteria</taxon>
        <taxon>Bacillati</taxon>
        <taxon>Bacillota</taxon>
        <taxon>Clostridia</taxon>
        <taxon>Eubacteriales</taxon>
        <taxon>Clostridiaceae</taxon>
        <taxon>Clostridium</taxon>
    </lineage>
</organism>
<dbReference type="EMBL" id="NIOJ01000020">
    <property type="protein sequence ID" value="PNT99263.1"/>
    <property type="molecule type" value="Genomic_DNA"/>
</dbReference>
<dbReference type="KEGG" id="cthd:CDO33_02000"/>
<keyword evidence="2" id="KW-1185">Reference proteome</keyword>
<gene>
    <name evidence="1" type="ORF">CDQ84_09230</name>
</gene>
<dbReference type="Proteomes" id="UP000236151">
    <property type="component" value="Unassembled WGS sequence"/>
</dbReference>
<dbReference type="AlphaFoldDB" id="A0A2K2FEV3"/>
<comment type="caution">
    <text evidence="1">The sequence shown here is derived from an EMBL/GenBank/DDBJ whole genome shotgun (WGS) entry which is preliminary data.</text>
</comment>
<reference evidence="1 2" key="1">
    <citation type="submission" date="2017-06" db="EMBL/GenBank/DDBJ databases">
        <title>Investigating the central metabolism of Clostridium thermosuccinogenes.</title>
        <authorList>
            <person name="Koendjbiharie J.G."/>
            <person name="van Kranenburg R."/>
        </authorList>
    </citation>
    <scope>NUCLEOTIDE SEQUENCE [LARGE SCALE GENOMIC DNA]</scope>
    <source>
        <strain evidence="1 2">DSM 5806</strain>
    </source>
</reference>
<accession>A0A2K2FEV3</accession>
<evidence type="ECO:0000313" key="1">
    <source>
        <dbReference type="EMBL" id="PNT99263.1"/>
    </source>
</evidence>
<sequence length="61" mass="6822">MKKRAVSLLLAVIMITGMLLTSSYAAKRQRTSPCILAPKQSAMEPKLLLDLTQARHQITQR</sequence>
<evidence type="ECO:0000313" key="2">
    <source>
        <dbReference type="Proteomes" id="UP000236151"/>
    </source>
</evidence>